<gene>
    <name evidence="3" type="ORF">OV287_11265</name>
</gene>
<evidence type="ECO:0000313" key="4">
    <source>
        <dbReference type="Proteomes" id="UP001207654"/>
    </source>
</evidence>
<evidence type="ECO:0000313" key="3">
    <source>
        <dbReference type="EMBL" id="MCY1075072.1"/>
    </source>
</evidence>
<evidence type="ECO:0000256" key="2">
    <source>
        <dbReference type="SAM" id="SignalP"/>
    </source>
</evidence>
<keyword evidence="2" id="KW-0732">Signal</keyword>
<evidence type="ECO:0000256" key="1">
    <source>
        <dbReference type="SAM" id="MobiDB-lite"/>
    </source>
</evidence>
<feature type="signal peptide" evidence="2">
    <location>
        <begin position="1"/>
        <end position="23"/>
    </location>
</feature>
<name>A0ABT4A097_9BACT</name>
<dbReference type="RefSeq" id="WP_267534022.1">
    <property type="nucleotide sequence ID" value="NZ_JAPNKA010000001.1"/>
</dbReference>
<dbReference type="Proteomes" id="UP001207654">
    <property type="component" value="Unassembled WGS sequence"/>
</dbReference>
<dbReference type="Pfam" id="PF09544">
    <property type="entry name" value="DUF2381"/>
    <property type="match status" value="1"/>
</dbReference>
<organism evidence="3 4">
    <name type="scientific">Archangium lansingense</name>
    <dbReference type="NCBI Taxonomy" id="2995310"/>
    <lineage>
        <taxon>Bacteria</taxon>
        <taxon>Pseudomonadati</taxon>
        <taxon>Myxococcota</taxon>
        <taxon>Myxococcia</taxon>
        <taxon>Myxococcales</taxon>
        <taxon>Cystobacterineae</taxon>
        <taxon>Archangiaceae</taxon>
        <taxon>Archangium</taxon>
    </lineage>
</organism>
<protein>
    <submittedName>
        <fullName evidence="3">DUF2381 family protein</fullName>
    </submittedName>
</protein>
<feature type="region of interest" description="Disordered" evidence="1">
    <location>
        <begin position="270"/>
        <end position="301"/>
    </location>
</feature>
<comment type="caution">
    <text evidence="3">The sequence shown here is derived from an EMBL/GenBank/DDBJ whole genome shotgun (WGS) entry which is preliminary data.</text>
</comment>
<dbReference type="InterPro" id="IPR011754">
    <property type="entry name" value="Mxa_paralog_2268"/>
</dbReference>
<proteinExistence type="predicted"/>
<sequence>MRTSTAVRAAALALTLLARSATAQVPASGLTRTLTVPAPPEADAPAPPIYLRKHMVTTLQFELSIRATTLSGPGAEDVTVQQLGEDAVVLRPSRSLPEWRKPTLTVVAKDGVKHAFTLVMGETEMDVQVHIQRGQCRASEPEDLDALAAELLLREPVRTIRQLSFRQDNKLVSTGGATLQVWGTFALSRLALVALHIESTGEPFSFDQARFENPAGRIQVLGTRQDAEGNISIVVKRPENEADGIPYSVEVSERNGPRKLIAKVIPWPAMADSTPSQPLGTQGHPEADPDGGVHNRELPRP</sequence>
<feature type="chain" id="PRO_5046586163" evidence="2">
    <location>
        <begin position="24"/>
        <end position="301"/>
    </location>
</feature>
<reference evidence="3 4" key="1">
    <citation type="submission" date="2022-11" db="EMBL/GenBank/DDBJ databases">
        <title>Minimal conservation of predation-associated metabolite biosynthetic gene clusters underscores biosynthetic potential of Myxococcota including descriptions for ten novel species: Archangium lansinium sp. nov., Myxococcus landrumus sp. nov., Nannocystis bai.</title>
        <authorList>
            <person name="Ahearne A."/>
            <person name="Stevens C."/>
            <person name="Phillips K."/>
        </authorList>
    </citation>
    <scope>NUCLEOTIDE SEQUENCE [LARGE SCALE GENOMIC DNA]</scope>
    <source>
        <strain evidence="3 4">MIWBW</strain>
    </source>
</reference>
<feature type="compositionally biased region" description="Basic and acidic residues" evidence="1">
    <location>
        <begin position="285"/>
        <end position="301"/>
    </location>
</feature>
<accession>A0ABT4A097</accession>
<dbReference type="EMBL" id="JAPNKA010000001">
    <property type="protein sequence ID" value="MCY1075072.1"/>
    <property type="molecule type" value="Genomic_DNA"/>
</dbReference>
<keyword evidence="4" id="KW-1185">Reference proteome</keyword>